<organism evidence="3 4">
    <name type="scientific">Brooklawnia propionicigenes</name>
    <dbReference type="NCBI Taxonomy" id="3041175"/>
    <lineage>
        <taxon>Bacteria</taxon>
        <taxon>Bacillati</taxon>
        <taxon>Actinomycetota</taxon>
        <taxon>Actinomycetes</taxon>
        <taxon>Propionibacteriales</taxon>
        <taxon>Propionibacteriaceae</taxon>
        <taxon>Brooklawnia</taxon>
    </lineage>
</organism>
<dbReference type="EMBL" id="AP028056">
    <property type="protein sequence ID" value="BEH03001.1"/>
    <property type="molecule type" value="Genomic_DNA"/>
</dbReference>
<dbReference type="AlphaFoldDB" id="A0AAN0K7I9"/>
<sequence length="110" mass="12915">MAGRTGRPRSRPDRLLADKGYPSKANRAWLREHGIAATIPEREDQITHRRKRSGRPIDFGREQRERYKGRNVVERCFNKLKQWRGIAMRSDKTARNYHSALCLAATLQWL</sequence>
<proteinExistence type="predicted"/>
<dbReference type="InterPro" id="IPR025668">
    <property type="entry name" value="Tnp_DDE_dom"/>
</dbReference>
<reference evidence="3" key="1">
    <citation type="journal article" date="2024" name="Int. J. Syst. Evol. Microbiol.">
        <title>Brooklawnia propionicigenes sp. nov., a facultatively anaerobic, propionate-producing bacterium isolated from a methanogenic reactor treating waste from cattle farms.</title>
        <authorList>
            <person name="Akita Y."/>
            <person name="Ueki A."/>
            <person name="Tonouchi A."/>
            <person name="Sugawara Y."/>
            <person name="Honma S."/>
            <person name="Kaku N."/>
            <person name="Ueki K."/>
        </authorList>
    </citation>
    <scope>NUCLEOTIDE SEQUENCE</scope>
    <source>
        <strain evidence="3">SH051</strain>
    </source>
</reference>
<accession>A0AAN0K7I9</accession>
<name>A0AAN0K7I9_9ACTN</name>
<keyword evidence="4" id="KW-1185">Reference proteome</keyword>
<feature type="domain" description="Transposase DDE" evidence="2">
    <location>
        <begin position="16"/>
        <end position="110"/>
    </location>
</feature>
<feature type="region of interest" description="Disordered" evidence="1">
    <location>
        <begin position="41"/>
        <end position="63"/>
    </location>
</feature>
<dbReference type="KEGG" id="broo:brsh051_22820"/>
<evidence type="ECO:0000313" key="4">
    <source>
        <dbReference type="Proteomes" id="UP001431656"/>
    </source>
</evidence>
<gene>
    <name evidence="3" type="ORF">brsh051_22820</name>
</gene>
<dbReference type="Pfam" id="PF13586">
    <property type="entry name" value="DDE_Tnp_1_2"/>
    <property type="match status" value="1"/>
</dbReference>
<evidence type="ECO:0000256" key="1">
    <source>
        <dbReference type="SAM" id="MobiDB-lite"/>
    </source>
</evidence>
<dbReference type="Proteomes" id="UP001431656">
    <property type="component" value="Chromosome"/>
</dbReference>
<dbReference type="PANTHER" id="PTHR30007">
    <property type="entry name" value="PHP DOMAIN PROTEIN"/>
    <property type="match status" value="1"/>
</dbReference>
<protein>
    <recommendedName>
        <fullName evidence="2">Transposase DDE domain-containing protein</fullName>
    </recommendedName>
</protein>
<evidence type="ECO:0000259" key="2">
    <source>
        <dbReference type="Pfam" id="PF13586"/>
    </source>
</evidence>
<dbReference type="PANTHER" id="PTHR30007:SF1">
    <property type="entry name" value="BLR1914 PROTEIN"/>
    <property type="match status" value="1"/>
</dbReference>
<evidence type="ECO:0000313" key="3">
    <source>
        <dbReference type="EMBL" id="BEH03001.1"/>
    </source>
</evidence>